<protein>
    <submittedName>
        <fullName evidence="4">Uncharacterized protein</fullName>
    </submittedName>
</protein>
<keyword evidence="5" id="KW-1185">Reference proteome</keyword>
<reference evidence="4 5" key="1">
    <citation type="submission" date="2016-09" db="EMBL/GenBank/DDBJ databases">
        <title>Vagococcus teuberi sp. nov., isolated from the Malian artisanal sour milk fene.</title>
        <authorList>
            <person name="Wullschleger S."/>
            <person name="Seifert C."/>
            <person name="Baumgartner S."/>
            <person name="Lacroix C."/>
            <person name="Bonfoh B."/>
            <person name="Stevens M.J."/>
            <person name="Meile L."/>
        </authorList>
    </citation>
    <scope>NUCLEOTIDE SEQUENCE [LARGE SCALE GENOMIC DNA]</scope>
    <source>
        <strain evidence="4 5">DSM 21459</strain>
    </source>
</reference>
<feature type="domain" description="DUF4097" evidence="2">
    <location>
        <begin position="305"/>
        <end position="480"/>
    </location>
</feature>
<gene>
    <name evidence="4" type="ORF">BHY08_03955</name>
</gene>
<dbReference type="AlphaFoldDB" id="A0A1J0A545"/>
<dbReference type="Proteomes" id="UP000191200">
    <property type="component" value="Chromosome"/>
</dbReference>
<proteinExistence type="predicted"/>
<dbReference type="Pfam" id="PF13349">
    <property type="entry name" value="DUF4097"/>
    <property type="match status" value="1"/>
</dbReference>
<feature type="domain" description="YvlB/LiaX N-terminal" evidence="3">
    <location>
        <begin position="2"/>
        <end position="32"/>
    </location>
</feature>
<dbReference type="OrthoDB" id="2240743at2"/>
<dbReference type="RefSeq" id="WP_071456638.1">
    <property type="nucleotide sequence ID" value="NZ_CP017267.1"/>
</dbReference>
<organism evidence="4 5">
    <name type="scientific">Vagococcus teuberi</name>
    <dbReference type="NCBI Taxonomy" id="519472"/>
    <lineage>
        <taxon>Bacteria</taxon>
        <taxon>Bacillati</taxon>
        <taxon>Bacillota</taxon>
        <taxon>Bacilli</taxon>
        <taxon>Lactobacillales</taxon>
        <taxon>Enterococcaceae</taxon>
        <taxon>Vagococcus</taxon>
    </lineage>
</organism>
<evidence type="ECO:0000313" key="4">
    <source>
        <dbReference type="EMBL" id="APB31054.1"/>
    </source>
</evidence>
<name>A0A1J0A545_9ENTE</name>
<evidence type="ECO:0000313" key="5">
    <source>
        <dbReference type="Proteomes" id="UP000191200"/>
    </source>
</evidence>
<dbReference type="InterPro" id="IPR025164">
    <property type="entry name" value="Toastrack_DUF4097"/>
</dbReference>
<feature type="coiled-coil region" evidence="1">
    <location>
        <begin position="53"/>
        <end position="163"/>
    </location>
</feature>
<accession>A0A1J0A545</accession>
<dbReference type="EMBL" id="CP017267">
    <property type="protein sequence ID" value="APB31054.1"/>
    <property type="molecule type" value="Genomic_DNA"/>
</dbReference>
<dbReference type="STRING" id="519472.BHY08_03955"/>
<evidence type="ECO:0000259" key="3">
    <source>
        <dbReference type="Pfam" id="PF22746"/>
    </source>
</evidence>
<dbReference type="KEGG" id="vte:BHY08_03955"/>
<evidence type="ECO:0000256" key="1">
    <source>
        <dbReference type="SAM" id="Coils"/>
    </source>
</evidence>
<dbReference type="NCBIfam" id="NF038025">
    <property type="entry name" value="dapto_LiaX"/>
    <property type="match status" value="1"/>
</dbReference>
<sequence>MNERERILDLVKKGILTTEEGLVLLENIATEKDEKLIDAEAKQVKHTTVDEKKEMTYNDSEALEKILERLAEEENRKSVEYDELTVKIQGLRQDIREIEEQLMVFDTMEDLETLTAEKEAEREQLKKDLAYLKETDVQLTAEKAELNEELKSIKKERHDTQETESILGFDIPKEWKEQTNEKINQATGKVEEVGKYFGEFLKKTVDVVSSTVSDNVEWKDVNIKVPGVSSHSFTHEFLYPNSTATLIDVKVANGKVKFKTWDQSDVKVIANVKFYGKLNNNTPFEAFIERSEIVVDEENISFQIPNKRLNCELEFYLPKHLFDHVSVKMLNGDIKIEDMLLGDVFLKSTNGKIKASDVKATMLEVEGVNGDIKVENSEIVDFIAQTVNGEVVSKASIEHTSVSLINGTIKVTSTDLKPKKIKATVVNGDIKVSLAKQAGIQADCQTNFGSIKNRLEDIDILKEKKERMNQMVEFVREEEEMIQLSLNTTTGSIYLKDND</sequence>
<feature type="coiled-coil region" evidence="1">
    <location>
        <begin position="451"/>
        <end position="478"/>
    </location>
</feature>
<keyword evidence="1" id="KW-0175">Coiled coil</keyword>
<dbReference type="InterPro" id="IPR058219">
    <property type="entry name" value="LiaX"/>
</dbReference>
<dbReference type="Pfam" id="PF22746">
    <property type="entry name" value="SHOCT-like_DUF2089-C"/>
    <property type="match status" value="1"/>
</dbReference>
<evidence type="ECO:0000259" key="2">
    <source>
        <dbReference type="Pfam" id="PF13349"/>
    </source>
</evidence>
<dbReference type="InterPro" id="IPR053959">
    <property type="entry name" value="YvlB/LiaX_N"/>
</dbReference>